<dbReference type="InterPro" id="IPR051068">
    <property type="entry name" value="MFS_Domain-Containing_Protein"/>
</dbReference>
<feature type="domain" description="Major facilitator superfamily (MFS) profile" evidence="7">
    <location>
        <begin position="33"/>
        <end position="452"/>
    </location>
</feature>
<geneLocation type="mitochondrion" evidence="8"/>
<reference evidence="8 9" key="1">
    <citation type="submission" date="2018-03" db="EMBL/GenBank/DDBJ databases">
        <authorList>
            <person name="Fogelqvist J."/>
        </authorList>
    </citation>
    <scope>NUCLEOTIDE SEQUENCE [LARGE SCALE GENOMIC DNA]</scope>
</reference>
<name>A0A3P3Y6L9_PLABS</name>
<evidence type="ECO:0000256" key="2">
    <source>
        <dbReference type="ARBA" id="ARBA00022448"/>
    </source>
</evidence>
<keyword evidence="4 6" id="KW-1133">Transmembrane helix</keyword>
<keyword evidence="2" id="KW-0813">Transport</keyword>
<dbReference type="Gene3D" id="1.20.1250.20">
    <property type="entry name" value="MFS general substrate transporter like domains"/>
    <property type="match status" value="1"/>
</dbReference>
<dbReference type="InterPro" id="IPR020846">
    <property type="entry name" value="MFS_dom"/>
</dbReference>
<accession>A0A3P3Y6L9</accession>
<dbReference type="SUPFAM" id="SSF103473">
    <property type="entry name" value="MFS general substrate transporter"/>
    <property type="match status" value="1"/>
</dbReference>
<feature type="transmembrane region" description="Helical" evidence="6">
    <location>
        <begin position="363"/>
        <end position="387"/>
    </location>
</feature>
<dbReference type="Proteomes" id="UP000290189">
    <property type="component" value="Unassembled WGS sequence"/>
</dbReference>
<dbReference type="Pfam" id="PF07690">
    <property type="entry name" value="MFS_1"/>
    <property type="match status" value="1"/>
</dbReference>
<evidence type="ECO:0000256" key="1">
    <source>
        <dbReference type="ARBA" id="ARBA00004127"/>
    </source>
</evidence>
<dbReference type="InterPro" id="IPR036259">
    <property type="entry name" value="MFS_trans_sf"/>
</dbReference>
<dbReference type="PANTHER" id="PTHR23510:SF3">
    <property type="entry name" value="MAJOR FACILITATOR SUPERFAMILY DOMAIN-CONTAINING PROTEIN 8"/>
    <property type="match status" value="1"/>
</dbReference>
<feature type="transmembrane region" description="Helical" evidence="6">
    <location>
        <begin position="258"/>
        <end position="276"/>
    </location>
</feature>
<keyword evidence="5 6" id="KW-0472">Membrane</keyword>
<dbReference type="GO" id="GO:0022857">
    <property type="term" value="F:transmembrane transporter activity"/>
    <property type="evidence" value="ECO:0007669"/>
    <property type="project" value="InterPro"/>
</dbReference>
<feature type="transmembrane region" description="Helical" evidence="6">
    <location>
        <begin position="336"/>
        <end position="357"/>
    </location>
</feature>
<dbReference type="PANTHER" id="PTHR23510">
    <property type="entry name" value="INNER MEMBRANE TRANSPORT PROTEIN YAJR"/>
    <property type="match status" value="1"/>
</dbReference>
<evidence type="ECO:0000256" key="5">
    <source>
        <dbReference type="ARBA" id="ARBA00023136"/>
    </source>
</evidence>
<gene>
    <name evidence="8" type="ORF">PLBR_LOCUS3032</name>
</gene>
<keyword evidence="8" id="KW-0496">Mitochondrion</keyword>
<protein>
    <recommendedName>
        <fullName evidence="7">Major facilitator superfamily (MFS) profile domain-containing protein</fullName>
    </recommendedName>
</protein>
<evidence type="ECO:0000256" key="3">
    <source>
        <dbReference type="ARBA" id="ARBA00022692"/>
    </source>
</evidence>
<feature type="transmembrane region" description="Helical" evidence="6">
    <location>
        <begin position="105"/>
        <end position="125"/>
    </location>
</feature>
<dbReference type="EMBL" id="OVEO01000004">
    <property type="protein sequence ID" value="SPQ95817.1"/>
    <property type="molecule type" value="Genomic_DNA"/>
</dbReference>
<dbReference type="AlphaFoldDB" id="A0A3P3Y6L9"/>
<evidence type="ECO:0000313" key="9">
    <source>
        <dbReference type="Proteomes" id="UP000290189"/>
    </source>
</evidence>
<proteinExistence type="predicted"/>
<feature type="transmembrane region" description="Helical" evidence="6">
    <location>
        <begin position="206"/>
        <end position="226"/>
    </location>
</feature>
<evidence type="ECO:0000256" key="6">
    <source>
        <dbReference type="SAM" id="Phobius"/>
    </source>
</evidence>
<organism evidence="8 9">
    <name type="scientific">Plasmodiophora brassicae</name>
    <name type="common">Clubroot disease agent</name>
    <dbReference type="NCBI Taxonomy" id="37360"/>
    <lineage>
        <taxon>Eukaryota</taxon>
        <taxon>Sar</taxon>
        <taxon>Rhizaria</taxon>
        <taxon>Endomyxa</taxon>
        <taxon>Phytomyxea</taxon>
        <taxon>Plasmodiophorida</taxon>
        <taxon>Plasmodiophoridae</taxon>
        <taxon>Plasmodiophora</taxon>
    </lineage>
</organism>
<dbReference type="GO" id="GO:0012505">
    <property type="term" value="C:endomembrane system"/>
    <property type="evidence" value="ECO:0007669"/>
    <property type="project" value="UniProtKB-SubCell"/>
</dbReference>
<dbReference type="InterPro" id="IPR011701">
    <property type="entry name" value="MFS"/>
</dbReference>
<comment type="subcellular location">
    <subcellularLocation>
        <location evidence="1">Endomembrane system</location>
        <topology evidence="1">Multi-pass membrane protein</topology>
    </subcellularLocation>
</comment>
<evidence type="ECO:0000259" key="7">
    <source>
        <dbReference type="PROSITE" id="PS50850"/>
    </source>
</evidence>
<evidence type="ECO:0000256" key="4">
    <source>
        <dbReference type="ARBA" id="ARBA00022989"/>
    </source>
</evidence>
<sequence>MMREEMDRLLVVPSTGRPLSTGRPNGGRKLSADLVIVLGQAFLSECSRGIVMAGLSPYLHHMVPSPGDAHRHLAVAVSLFSVGRLVSSIPYGYLVDWTNSTRDTLILSTLVTIVGSILYMVGSLLGDRPHAVHCILASRFISGFGSGTLSATRAFVVKVSRPEERTGYVSWNTLMQFAGLSMSPILPTLLARLVQRPPYNWRYDEVYIPGMTIVTLNVVMLSLLAFCMRPVDPPRNVCDQGPNTPSGRRFLQVRSPRAWTNLDAAFALFSFLNFSLRGVVGVAETVAAEEYQRLSTADDAGASVELSAEFLLILGLMGTLTFLSLHVLSRSFSAQALLLFGMAAILVGSVLVLPPVMNDRIALLQLGMGFIWSIGSPITQVLTVSTYSQMMGRRPQGGAMGWLTTAGSLGRIVFPLLASCSLTLAHSIDIATVTVSAVLILVCSNAMTPAKSAGPPV</sequence>
<feature type="transmembrane region" description="Helical" evidence="6">
    <location>
        <begin position="310"/>
        <end position="329"/>
    </location>
</feature>
<keyword evidence="3 6" id="KW-0812">Transmembrane</keyword>
<feature type="transmembrane region" description="Helical" evidence="6">
    <location>
        <begin position="168"/>
        <end position="186"/>
    </location>
</feature>
<feature type="transmembrane region" description="Helical" evidence="6">
    <location>
        <begin position="137"/>
        <end position="156"/>
    </location>
</feature>
<evidence type="ECO:0000313" key="8">
    <source>
        <dbReference type="EMBL" id="SPQ95817.1"/>
    </source>
</evidence>
<dbReference type="PROSITE" id="PS50850">
    <property type="entry name" value="MFS"/>
    <property type="match status" value="1"/>
</dbReference>